<feature type="domain" description="F-box" evidence="1">
    <location>
        <begin position="1"/>
        <end position="48"/>
    </location>
</feature>
<dbReference type="InterPro" id="IPR015915">
    <property type="entry name" value="Kelch-typ_b-propeller"/>
</dbReference>
<organism evidence="2 3">
    <name type="scientific">Vitis vinifera</name>
    <name type="common">Grape</name>
    <dbReference type="NCBI Taxonomy" id="29760"/>
    <lineage>
        <taxon>Eukaryota</taxon>
        <taxon>Viridiplantae</taxon>
        <taxon>Streptophyta</taxon>
        <taxon>Embryophyta</taxon>
        <taxon>Tracheophyta</taxon>
        <taxon>Spermatophyta</taxon>
        <taxon>Magnoliopsida</taxon>
        <taxon>eudicotyledons</taxon>
        <taxon>Gunneridae</taxon>
        <taxon>Pentapetalae</taxon>
        <taxon>rosids</taxon>
        <taxon>Vitales</taxon>
        <taxon>Vitaceae</taxon>
        <taxon>Viteae</taxon>
        <taxon>Vitis</taxon>
    </lineage>
</organism>
<reference evidence="2 3" key="1">
    <citation type="journal article" date="2023" name="Hortic Res">
        <title>The complete reference genome for grapevine (Vitis vinifera L.) genetics and breeding.</title>
        <authorList>
            <person name="Shi X."/>
            <person name="Cao S."/>
            <person name="Wang X."/>
            <person name="Huang S."/>
            <person name="Wang Y."/>
            <person name="Liu Z."/>
            <person name="Liu W."/>
            <person name="Leng X."/>
            <person name="Peng Y."/>
            <person name="Wang N."/>
            <person name="Wang Y."/>
            <person name="Ma Z."/>
            <person name="Xu X."/>
            <person name="Zhang F."/>
            <person name="Xue H."/>
            <person name="Zhong H."/>
            <person name="Wang Y."/>
            <person name="Zhang K."/>
            <person name="Velt A."/>
            <person name="Avia K."/>
            <person name="Holtgrawe D."/>
            <person name="Grimplet J."/>
            <person name="Matus J.T."/>
            <person name="Ware D."/>
            <person name="Wu X."/>
            <person name="Wang H."/>
            <person name="Liu C."/>
            <person name="Fang Y."/>
            <person name="Rustenholz C."/>
            <person name="Cheng Z."/>
            <person name="Xiao H."/>
            <person name="Zhou Y."/>
        </authorList>
    </citation>
    <scope>NUCLEOTIDE SEQUENCE [LARGE SCALE GENOMIC DNA]</scope>
    <source>
        <strain evidence="3">cv. Pinot noir / PN40024</strain>
        <tissue evidence="2">Leaf</tissue>
    </source>
</reference>
<dbReference type="NCBIfam" id="TIGR01640">
    <property type="entry name" value="F_box_assoc_1"/>
    <property type="match status" value="1"/>
</dbReference>
<dbReference type="SUPFAM" id="SSF117281">
    <property type="entry name" value="Kelch motif"/>
    <property type="match status" value="1"/>
</dbReference>
<evidence type="ECO:0000313" key="3">
    <source>
        <dbReference type="Proteomes" id="UP001227230"/>
    </source>
</evidence>
<dbReference type="PROSITE" id="PS50181">
    <property type="entry name" value="FBOX"/>
    <property type="match status" value="1"/>
</dbReference>
<dbReference type="CDD" id="cd22157">
    <property type="entry name" value="F-box_AtFBW1-like"/>
    <property type="match status" value="1"/>
</dbReference>
<dbReference type="Pfam" id="PF00646">
    <property type="entry name" value="F-box"/>
    <property type="match status" value="1"/>
</dbReference>
<dbReference type="Gene3D" id="2.120.10.80">
    <property type="entry name" value="Kelch-type beta propeller"/>
    <property type="match status" value="1"/>
</dbReference>
<sequence>MTGLTQDIIVEILLRLPVKSLIRFTCVCKQWLSLITDPKFTKLHWTRAIDKGNYLDNRRLLVSIYVNIDRAVDAVSPSVRGQIVGYCKGKVCMDFELNTSIYTLVNDNACVGIGFCSIGCQLVGSCNGIICSVYGFNTFHLLNPSIREHKTLPYPGEIHSGRAFYGYLLHGFGYDSSTDDYKLFRGSYSPVKSTIEIFSLKTNSWRRIQEFPTYHPSQHSGVFVNTALHWATDKVSDGDGMHLGNRVVSFDLKEEKFMEVPLPDETCIGSCPTLGVLGGDLSMIQHHVDDSHQIWRMKEYGVKHSWTKLIRLPPSPITKVVPFDYTKDGDIVVLVNKLELAIYNSKTEALENIALVAPQSDYWYRVTLYMETLISPNSHS</sequence>
<protein>
    <recommendedName>
        <fullName evidence="1">F-box domain-containing protein</fullName>
    </recommendedName>
</protein>
<keyword evidence="3" id="KW-1185">Reference proteome</keyword>
<evidence type="ECO:0000313" key="2">
    <source>
        <dbReference type="EMBL" id="WJZ87959.1"/>
    </source>
</evidence>
<dbReference type="InterPro" id="IPR036047">
    <property type="entry name" value="F-box-like_dom_sf"/>
</dbReference>
<dbReference type="EMBL" id="CP126652">
    <property type="protein sequence ID" value="WJZ87959.1"/>
    <property type="molecule type" value="Genomic_DNA"/>
</dbReference>
<dbReference type="SUPFAM" id="SSF81383">
    <property type="entry name" value="F-box domain"/>
    <property type="match status" value="1"/>
</dbReference>
<dbReference type="PANTHER" id="PTHR31672:SF13">
    <property type="entry name" value="F-BOX PROTEIN CPR30-LIKE"/>
    <property type="match status" value="1"/>
</dbReference>
<dbReference type="Pfam" id="PF08268">
    <property type="entry name" value="FBA_3"/>
    <property type="match status" value="1"/>
</dbReference>
<dbReference type="InterPro" id="IPR017451">
    <property type="entry name" value="F-box-assoc_interact_dom"/>
</dbReference>
<name>A0ABY9BZB1_VITVI</name>
<dbReference type="Proteomes" id="UP001227230">
    <property type="component" value="Chromosome 5"/>
</dbReference>
<dbReference type="InterPro" id="IPR050796">
    <property type="entry name" value="SCF_F-box_component"/>
</dbReference>
<evidence type="ECO:0000259" key="1">
    <source>
        <dbReference type="PROSITE" id="PS50181"/>
    </source>
</evidence>
<accession>A0ABY9BZB1</accession>
<dbReference type="SMART" id="SM00256">
    <property type="entry name" value="FBOX"/>
    <property type="match status" value="1"/>
</dbReference>
<dbReference type="InterPro" id="IPR013187">
    <property type="entry name" value="F-box-assoc_dom_typ3"/>
</dbReference>
<dbReference type="PANTHER" id="PTHR31672">
    <property type="entry name" value="BNACNNG10540D PROTEIN"/>
    <property type="match status" value="1"/>
</dbReference>
<proteinExistence type="predicted"/>
<gene>
    <name evidence="2" type="ORF">VitviT2T_007302</name>
</gene>
<dbReference type="InterPro" id="IPR001810">
    <property type="entry name" value="F-box_dom"/>
</dbReference>
<dbReference type="Gene3D" id="1.20.1280.50">
    <property type="match status" value="1"/>
</dbReference>